<feature type="transmembrane region" description="Helical" evidence="6">
    <location>
        <begin position="416"/>
        <end position="434"/>
    </location>
</feature>
<dbReference type="PANTHER" id="PTHR30250">
    <property type="entry name" value="PST FAMILY PREDICTED COLANIC ACID TRANSPORTER"/>
    <property type="match status" value="1"/>
</dbReference>
<evidence type="ECO:0000256" key="1">
    <source>
        <dbReference type="ARBA" id="ARBA00004651"/>
    </source>
</evidence>
<dbReference type="Pfam" id="PF01943">
    <property type="entry name" value="Polysacc_synt"/>
    <property type="match status" value="1"/>
</dbReference>
<feature type="transmembrane region" description="Helical" evidence="6">
    <location>
        <begin position="358"/>
        <end position="376"/>
    </location>
</feature>
<feature type="transmembrane region" description="Helical" evidence="6">
    <location>
        <begin position="382"/>
        <end position="404"/>
    </location>
</feature>
<comment type="subcellular location">
    <subcellularLocation>
        <location evidence="1">Cell membrane</location>
        <topology evidence="1">Multi-pass membrane protein</topology>
    </subcellularLocation>
</comment>
<feature type="transmembrane region" description="Helical" evidence="6">
    <location>
        <begin position="45"/>
        <end position="68"/>
    </location>
</feature>
<reference evidence="7 8" key="1">
    <citation type="journal article" date="2016" name="Nat. Commun.">
        <title>Thousands of microbial genomes shed light on interconnected biogeochemical processes in an aquifer system.</title>
        <authorList>
            <person name="Anantharaman K."/>
            <person name="Brown C.T."/>
            <person name="Hug L.A."/>
            <person name="Sharon I."/>
            <person name="Castelle C.J."/>
            <person name="Probst A.J."/>
            <person name="Thomas B.C."/>
            <person name="Singh A."/>
            <person name="Wilkins M.J."/>
            <person name="Karaoz U."/>
            <person name="Brodie E.L."/>
            <person name="Williams K.H."/>
            <person name="Hubbard S.S."/>
            <person name="Banfield J.F."/>
        </authorList>
    </citation>
    <scope>NUCLEOTIDE SEQUENCE [LARGE SCALE GENOMIC DNA]</scope>
</reference>
<feature type="transmembrane region" description="Helical" evidence="6">
    <location>
        <begin position="171"/>
        <end position="188"/>
    </location>
</feature>
<feature type="transmembrane region" description="Helical" evidence="6">
    <location>
        <begin position="12"/>
        <end position="33"/>
    </location>
</feature>
<keyword evidence="4 6" id="KW-1133">Transmembrane helix</keyword>
<evidence type="ECO:0000256" key="3">
    <source>
        <dbReference type="ARBA" id="ARBA00022692"/>
    </source>
</evidence>
<feature type="transmembrane region" description="Helical" evidence="6">
    <location>
        <begin position="116"/>
        <end position="136"/>
    </location>
</feature>
<organism evidence="7 8">
    <name type="scientific">Candidatus Berkelbacteria bacterium RIFOXYA2_FULL_43_10</name>
    <dbReference type="NCBI Taxonomy" id="1797472"/>
    <lineage>
        <taxon>Bacteria</taxon>
        <taxon>Candidatus Berkelbacteria</taxon>
    </lineage>
</organism>
<dbReference type="CDD" id="cd13128">
    <property type="entry name" value="MATE_Wzx_like"/>
    <property type="match status" value="1"/>
</dbReference>
<dbReference type="PANTHER" id="PTHR30250:SF11">
    <property type="entry name" value="O-ANTIGEN TRANSPORTER-RELATED"/>
    <property type="match status" value="1"/>
</dbReference>
<sequence length="476" mass="52220">MQTEKSKIASNALAQILGRVAVLAISLVSIKLISNYLGPAGTGNYTTIIVYFTFVIVLADFGLFSVAVREISKNPENARGVLKNIFTIRFLSAIAATILAIVIVMFTGYGEEIKRGVLVAAIFPVLNLTGSVYDMLFQSKLRMINVVWADVLSRVTSLAVVLAAVVWDLGFYPIVLSISVAAVFNFLIKMLLSRGELHFGFGFEWPKIRTILKMAAPLGAVYVVNNIYFKADALLLFYFKGAHDVGIYAVSYRVLETTIFAASYVGNSLKPLLSTSVTSNPERAGNAVSKALTFLLFMSLFVAILCLSFPKEIILFLSNSDFLPGASALMILGSVVVLVFLTNMVWEIMIAKDMRQTLIITAVLILSANVILNLILIPRYSYVGAASANLISEVILLITGYYIAGKVVKIKYDFVRAVKLILLAIFSIGLAYLIKLSGIYFIINAFVVLTLFGTIAYLFDAIDKNSVREYLRSKIK</sequence>
<keyword evidence="2" id="KW-1003">Cell membrane</keyword>
<dbReference type="AlphaFoldDB" id="A0A1F5EDX7"/>
<protein>
    <submittedName>
        <fullName evidence="7">Uncharacterized protein</fullName>
    </submittedName>
</protein>
<dbReference type="InterPro" id="IPR050833">
    <property type="entry name" value="Poly_Biosynth_Transport"/>
</dbReference>
<keyword evidence="3 6" id="KW-0812">Transmembrane</keyword>
<evidence type="ECO:0000256" key="4">
    <source>
        <dbReference type="ARBA" id="ARBA00022989"/>
    </source>
</evidence>
<evidence type="ECO:0000256" key="5">
    <source>
        <dbReference type="ARBA" id="ARBA00023136"/>
    </source>
</evidence>
<feature type="transmembrane region" description="Helical" evidence="6">
    <location>
        <begin position="440"/>
        <end position="459"/>
    </location>
</feature>
<feature type="transmembrane region" description="Helical" evidence="6">
    <location>
        <begin position="291"/>
        <end position="310"/>
    </location>
</feature>
<evidence type="ECO:0000313" key="7">
    <source>
        <dbReference type="EMBL" id="OGD65649.1"/>
    </source>
</evidence>
<dbReference type="GO" id="GO:0005886">
    <property type="term" value="C:plasma membrane"/>
    <property type="evidence" value="ECO:0007669"/>
    <property type="project" value="UniProtKB-SubCell"/>
</dbReference>
<dbReference type="InterPro" id="IPR002797">
    <property type="entry name" value="Polysacc_synth"/>
</dbReference>
<feature type="transmembrane region" description="Helical" evidence="6">
    <location>
        <begin position="143"/>
        <end position="165"/>
    </location>
</feature>
<feature type="transmembrane region" description="Helical" evidence="6">
    <location>
        <begin position="88"/>
        <end position="110"/>
    </location>
</feature>
<keyword evidence="5 6" id="KW-0472">Membrane</keyword>
<proteinExistence type="predicted"/>
<name>A0A1F5EDX7_9BACT</name>
<evidence type="ECO:0000256" key="6">
    <source>
        <dbReference type="SAM" id="Phobius"/>
    </source>
</evidence>
<gene>
    <name evidence="7" type="ORF">A2215_01185</name>
</gene>
<dbReference type="EMBL" id="MEZY01000008">
    <property type="protein sequence ID" value="OGD65649.1"/>
    <property type="molecule type" value="Genomic_DNA"/>
</dbReference>
<comment type="caution">
    <text evidence="7">The sequence shown here is derived from an EMBL/GenBank/DDBJ whole genome shotgun (WGS) entry which is preliminary data.</text>
</comment>
<evidence type="ECO:0000313" key="8">
    <source>
        <dbReference type="Proteomes" id="UP000178583"/>
    </source>
</evidence>
<accession>A0A1F5EDX7</accession>
<evidence type="ECO:0000256" key="2">
    <source>
        <dbReference type="ARBA" id="ARBA00022475"/>
    </source>
</evidence>
<feature type="transmembrane region" description="Helical" evidence="6">
    <location>
        <begin position="322"/>
        <end position="346"/>
    </location>
</feature>
<dbReference type="STRING" id="1797472.A2215_01185"/>
<dbReference type="Proteomes" id="UP000178583">
    <property type="component" value="Unassembled WGS sequence"/>
</dbReference>